<keyword evidence="2 10" id="KW-0808">Transferase</keyword>
<feature type="domain" description="Palmitoyltransferase DHHC" evidence="11">
    <location>
        <begin position="207"/>
        <end position="334"/>
    </location>
</feature>
<accession>A0A1B6M996</accession>
<dbReference type="Pfam" id="PF01529">
    <property type="entry name" value="DHHC"/>
    <property type="match status" value="1"/>
</dbReference>
<gene>
    <name evidence="12" type="ORF">g.47409</name>
</gene>
<keyword evidence="4 10" id="KW-1133">Transmembrane helix</keyword>
<keyword evidence="6 10" id="KW-0472">Membrane</keyword>
<dbReference type="SUPFAM" id="SSF48695">
    <property type="entry name" value="Multiheme cytochromes"/>
    <property type="match status" value="1"/>
</dbReference>
<evidence type="ECO:0000256" key="1">
    <source>
        <dbReference type="ARBA" id="ARBA00004166"/>
    </source>
</evidence>
<evidence type="ECO:0000256" key="8">
    <source>
        <dbReference type="ARBA" id="ARBA00023288"/>
    </source>
</evidence>
<feature type="transmembrane region" description="Helical" evidence="10">
    <location>
        <begin position="170"/>
        <end position="189"/>
    </location>
</feature>
<dbReference type="EC" id="2.3.1.225" evidence="10"/>
<proteinExistence type="inferred from homology"/>
<evidence type="ECO:0000256" key="2">
    <source>
        <dbReference type="ARBA" id="ARBA00022679"/>
    </source>
</evidence>
<dbReference type="PANTHER" id="PTHR22883">
    <property type="entry name" value="ZINC FINGER DHHC DOMAIN CONTAINING PROTEIN"/>
    <property type="match status" value="1"/>
</dbReference>
<dbReference type="PANTHER" id="PTHR22883:SF475">
    <property type="entry name" value="PALMITOYLTRANSFERASE ZDHHC23"/>
    <property type="match status" value="1"/>
</dbReference>
<evidence type="ECO:0000256" key="6">
    <source>
        <dbReference type="ARBA" id="ARBA00023136"/>
    </source>
</evidence>
<evidence type="ECO:0000259" key="11">
    <source>
        <dbReference type="Pfam" id="PF01529"/>
    </source>
</evidence>
<comment type="subcellular location">
    <subcellularLocation>
        <location evidence="1">Golgi apparatus</location>
        <location evidence="1">trans-Golgi network membrane</location>
        <topology evidence="1">Multi-pass membrane protein</topology>
    </subcellularLocation>
</comment>
<comment type="domain">
    <text evidence="10">The DHHC domain is required for palmitoyltransferase activity.</text>
</comment>
<dbReference type="GO" id="GO:0006612">
    <property type="term" value="P:protein targeting to membrane"/>
    <property type="evidence" value="ECO:0007669"/>
    <property type="project" value="TreeGrafter"/>
</dbReference>
<dbReference type="GO" id="GO:0005794">
    <property type="term" value="C:Golgi apparatus"/>
    <property type="evidence" value="ECO:0007669"/>
    <property type="project" value="UniProtKB-SubCell"/>
</dbReference>
<dbReference type="InterPro" id="IPR001594">
    <property type="entry name" value="Palmitoyltrfase_DHHC"/>
</dbReference>
<dbReference type="InterPro" id="IPR036280">
    <property type="entry name" value="Multihaem_cyt_sf"/>
</dbReference>
<feature type="transmembrane region" description="Helical" evidence="10">
    <location>
        <begin position="295"/>
        <end position="319"/>
    </location>
</feature>
<evidence type="ECO:0000256" key="5">
    <source>
        <dbReference type="ARBA" id="ARBA00023034"/>
    </source>
</evidence>
<keyword evidence="3 10" id="KW-0812">Transmembrane</keyword>
<name>A0A1B6M996_9HEMI</name>
<keyword evidence="5" id="KW-0333">Golgi apparatus</keyword>
<dbReference type="GO" id="GO:0005783">
    <property type="term" value="C:endoplasmic reticulum"/>
    <property type="evidence" value="ECO:0007669"/>
    <property type="project" value="TreeGrafter"/>
</dbReference>
<comment type="catalytic activity">
    <reaction evidence="10">
        <text>L-cysteinyl-[protein] + hexadecanoyl-CoA = S-hexadecanoyl-L-cysteinyl-[protein] + CoA</text>
        <dbReference type="Rhea" id="RHEA:36683"/>
        <dbReference type="Rhea" id="RHEA-COMP:10131"/>
        <dbReference type="Rhea" id="RHEA-COMP:11032"/>
        <dbReference type="ChEBI" id="CHEBI:29950"/>
        <dbReference type="ChEBI" id="CHEBI:57287"/>
        <dbReference type="ChEBI" id="CHEBI:57379"/>
        <dbReference type="ChEBI" id="CHEBI:74151"/>
        <dbReference type="EC" id="2.3.1.225"/>
    </reaction>
</comment>
<dbReference type="InterPro" id="IPR039859">
    <property type="entry name" value="PFA4/ZDH16/20/ERF2-like"/>
</dbReference>
<evidence type="ECO:0000256" key="4">
    <source>
        <dbReference type="ARBA" id="ARBA00022989"/>
    </source>
</evidence>
<evidence type="ECO:0000313" key="12">
    <source>
        <dbReference type="EMBL" id="JAT32512.1"/>
    </source>
</evidence>
<dbReference type="GO" id="GO:0019706">
    <property type="term" value="F:protein-cysteine S-palmitoyltransferase activity"/>
    <property type="evidence" value="ECO:0007669"/>
    <property type="project" value="UniProtKB-EC"/>
</dbReference>
<evidence type="ECO:0000256" key="7">
    <source>
        <dbReference type="ARBA" id="ARBA00023139"/>
    </source>
</evidence>
<reference evidence="12" key="1">
    <citation type="submission" date="2015-11" db="EMBL/GenBank/DDBJ databases">
        <title>De novo transcriptome assembly of four potential Pierce s Disease insect vectors from Arizona vineyards.</title>
        <authorList>
            <person name="Tassone E.E."/>
        </authorList>
    </citation>
    <scope>NUCLEOTIDE SEQUENCE</scope>
</reference>
<dbReference type="AlphaFoldDB" id="A0A1B6M996"/>
<dbReference type="PROSITE" id="PS50216">
    <property type="entry name" value="DHHC"/>
    <property type="match status" value="1"/>
</dbReference>
<keyword evidence="7" id="KW-0564">Palmitate</keyword>
<evidence type="ECO:0000256" key="9">
    <source>
        <dbReference type="ARBA" id="ARBA00023315"/>
    </source>
</evidence>
<protein>
    <recommendedName>
        <fullName evidence="10">Palmitoyltransferase</fullName>
        <ecNumber evidence="10">2.3.1.225</ecNumber>
    </recommendedName>
</protein>
<feature type="transmembrane region" description="Helical" evidence="10">
    <location>
        <begin position="137"/>
        <end position="158"/>
    </location>
</feature>
<keyword evidence="9 10" id="KW-0012">Acyltransferase</keyword>
<dbReference type="EMBL" id="GEBQ01007465">
    <property type="protein sequence ID" value="JAT32512.1"/>
    <property type="molecule type" value="Transcribed_RNA"/>
</dbReference>
<evidence type="ECO:0000256" key="10">
    <source>
        <dbReference type="RuleBase" id="RU079119"/>
    </source>
</evidence>
<comment type="similarity">
    <text evidence="10">Belongs to the DHHC palmitoyltransferase family.</text>
</comment>
<feature type="transmembrane region" description="Helical" evidence="10">
    <location>
        <begin position="254"/>
        <end position="283"/>
    </location>
</feature>
<evidence type="ECO:0000256" key="3">
    <source>
        <dbReference type="ARBA" id="ARBA00022692"/>
    </source>
</evidence>
<feature type="transmembrane region" description="Helical" evidence="10">
    <location>
        <begin position="110"/>
        <end position="128"/>
    </location>
</feature>
<organism evidence="12">
    <name type="scientific">Graphocephala atropunctata</name>
    <dbReference type="NCBI Taxonomy" id="36148"/>
    <lineage>
        <taxon>Eukaryota</taxon>
        <taxon>Metazoa</taxon>
        <taxon>Ecdysozoa</taxon>
        <taxon>Arthropoda</taxon>
        <taxon>Hexapoda</taxon>
        <taxon>Insecta</taxon>
        <taxon>Pterygota</taxon>
        <taxon>Neoptera</taxon>
        <taxon>Paraneoptera</taxon>
        <taxon>Hemiptera</taxon>
        <taxon>Auchenorrhyncha</taxon>
        <taxon>Membracoidea</taxon>
        <taxon>Cicadellidae</taxon>
        <taxon>Cicadellinae</taxon>
        <taxon>Cicadellini</taxon>
        <taxon>Graphocephala</taxon>
    </lineage>
</organism>
<keyword evidence="8" id="KW-0449">Lipoprotein</keyword>
<sequence length="376" mass="42467">MHASPLIFNTNDTEDRGLNLCCCEYIDIDDQRSHILGCCCNCIELDLCVDRLLRCKGVSSRSVARVVAMLQDRARVPWRGGARQLSLDSVVPVILLPVLCYIAAQGVWISVIVFTSLPIFLTYIHYIIMRTSSQSKFFYVWTIMSVALIVTVFEVPVMATLDIAPAEHKIFLVFTLLMVFCGVKTRLTAEQSHVKGDIKSDECDLECAVCHKSVLPRTFHCCICHTCIVKRDHHCAWLDCCIGESNYRWYMATLVTAVCQLALCSNLILTTACHPFTLFANIMLPDDCSDVYFDILYATIFVTALYSLEATLLLLALLVHECWLISLGVTGHEWRTLTVKVCCGLRSSRPYSKGFLRNWFHFFLGPRSKQMSALTI</sequence>